<gene>
    <name evidence="2" type="ORF">TAO_0124</name>
</gene>
<name>A0A1Q2SK47_9GAMM</name>
<dbReference type="RefSeq" id="WP_096526155.1">
    <property type="nucleotide sequence ID" value="NZ_AP014836.1"/>
</dbReference>
<dbReference type="PANTHER" id="PTHR35024:SF4">
    <property type="entry name" value="POLYMER-FORMING CYTOSKELETAL PROTEIN"/>
    <property type="match status" value="1"/>
</dbReference>
<dbReference type="Pfam" id="PF04519">
    <property type="entry name" value="Bactofilin"/>
    <property type="match status" value="1"/>
</dbReference>
<dbReference type="Proteomes" id="UP000243679">
    <property type="component" value="Chromosome"/>
</dbReference>
<sequence length="140" mass="15329">MFWRPKKYEHSIKLNTLIGQDTRIEGGITFSGGLRVEGYVKGNIVAEEENSLLTVSESGIIEGQVKVPYIILSGSVTGDVHATKRLELANQAQVHGDVYYHLIEMAVGAKVNGNFITIEDKPVPKLALTNKLGVETTSFK</sequence>
<dbReference type="PANTHER" id="PTHR35024">
    <property type="entry name" value="HYPOTHETICAL CYTOSOLIC PROTEIN"/>
    <property type="match status" value="1"/>
</dbReference>
<keyword evidence="3" id="KW-1185">Reference proteome</keyword>
<accession>A0A1Q2SK47</accession>
<dbReference type="EMBL" id="AP014836">
    <property type="protein sequence ID" value="BAW79494.1"/>
    <property type="molecule type" value="Genomic_DNA"/>
</dbReference>
<comment type="similarity">
    <text evidence="1">Belongs to the bactofilin family.</text>
</comment>
<evidence type="ECO:0000313" key="2">
    <source>
        <dbReference type="EMBL" id="BAW79494.1"/>
    </source>
</evidence>
<dbReference type="AlphaFoldDB" id="A0A1Q2SK47"/>
<dbReference type="OrthoDB" id="5294247at2"/>
<proteinExistence type="inferred from homology"/>
<organism evidence="2 3">
    <name type="scientific">Candidatus Nitrosoglobus terrae</name>
    <dbReference type="NCBI Taxonomy" id="1630141"/>
    <lineage>
        <taxon>Bacteria</taxon>
        <taxon>Pseudomonadati</taxon>
        <taxon>Pseudomonadota</taxon>
        <taxon>Gammaproteobacteria</taxon>
        <taxon>Chromatiales</taxon>
        <taxon>Chromatiaceae</taxon>
        <taxon>Candidatus Nitrosoglobus</taxon>
    </lineage>
</organism>
<dbReference type="InterPro" id="IPR007607">
    <property type="entry name" value="BacA/B"/>
</dbReference>
<evidence type="ECO:0000256" key="1">
    <source>
        <dbReference type="ARBA" id="ARBA00044755"/>
    </source>
</evidence>
<protein>
    <submittedName>
        <fullName evidence="2">Integral membrane protein ccma</fullName>
    </submittedName>
</protein>
<dbReference type="KEGG" id="ntt:TAO_0124"/>
<evidence type="ECO:0000313" key="3">
    <source>
        <dbReference type="Proteomes" id="UP000243679"/>
    </source>
</evidence>
<reference evidence="2 3" key="1">
    <citation type="journal article" date="2017" name="ISME J.">
        <title>An acid-tolerant ammonia-oxidizing ?-proteobacterium from soil.</title>
        <authorList>
            <person name="Hayatsu M."/>
            <person name="Tago K."/>
            <person name="Uchiyama I."/>
            <person name="Toyoda A."/>
            <person name="Wang Y."/>
            <person name="Shimomura Y."/>
            <person name="Okubo T."/>
            <person name="Kurisu F."/>
            <person name="Hirono Y."/>
            <person name="Nonaka K."/>
            <person name="Akiyama H."/>
            <person name="Itoh T."/>
            <person name="Takami H."/>
        </authorList>
    </citation>
    <scope>NUCLEOTIDE SEQUENCE [LARGE SCALE GENOMIC DNA]</scope>
    <source>
        <strain evidence="2 3">TAO100</strain>
    </source>
</reference>